<comment type="similarity">
    <text evidence="2">Belongs to the peptidase M24B family.</text>
</comment>
<evidence type="ECO:0000259" key="6">
    <source>
        <dbReference type="SMART" id="SM01011"/>
    </source>
</evidence>
<dbReference type="InterPro" id="IPR052433">
    <property type="entry name" value="X-Pro_dipept-like"/>
</dbReference>
<gene>
    <name evidence="7" type="ORF">COCSUDRAFT_66933</name>
</gene>
<keyword evidence="4" id="KW-0378">Hydrolase</keyword>
<comment type="caution">
    <text evidence="7">The sequence shown here is derived from an EMBL/GenBank/DDBJ whole genome shotgun (WGS) entry which is preliminary data.</text>
</comment>
<evidence type="ECO:0000313" key="7">
    <source>
        <dbReference type="EMBL" id="EIE21528.1"/>
    </source>
</evidence>
<evidence type="ECO:0000256" key="1">
    <source>
        <dbReference type="ARBA" id="ARBA00001936"/>
    </source>
</evidence>
<dbReference type="InterPro" id="IPR029149">
    <property type="entry name" value="Creatin/AminoP/Spt16_N"/>
</dbReference>
<dbReference type="EMBL" id="AGSI01000012">
    <property type="protein sequence ID" value="EIE21528.1"/>
    <property type="molecule type" value="Genomic_DNA"/>
</dbReference>
<evidence type="ECO:0000256" key="4">
    <source>
        <dbReference type="ARBA" id="ARBA00022801"/>
    </source>
</evidence>
<dbReference type="Proteomes" id="UP000007264">
    <property type="component" value="Unassembled WGS sequence"/>
</dbReference>
<dbReference type="GO" id="GO:0030145">
    <property type="term" value="F:manganese ion binding"/>
    <property type="evidence" value="ECO:0007669"/>
    <property type="project" value="InterPro"/>
</dbReference>
<keyword evidence="3" id="KW-0479">Metal-binding</keyword>
<dbReference type="OrthoDB" id="4215474at2759"/>
<dbReference type="GO" id="GO:0070006">
    <property type="term" value="F:metalloaminopeptidase activity"/>
    <property type="evidence" value="ECO:0007669"/>
    <property type="project" value="InterPro"/>
</dbReference>
<keyword evidence="5" id="KW-0464">Manganese</keyword>
<dbReference type="Pfam" id="PF00557">
    <property type="entry name" value="Peptidase_M24"/>
    <property type="match status" value="1"/>
</dbReference>
<reference evidence="7 8" key="1">
    <citation type="journal article" date="2012" name="Genome Biol.">
        <title>The genome of the polar eukaryotic microalga coccomyxa subellipsoidea reveals traits of cold adaptation.</title>
        <authorList>
            <person name="Blanc G."/>
            <person name="Agarkova I."/>
            <person name="Grimwood J."/>
            <person name="Kuo A."/>
            <person name="Brueggeman A."/>
            <person name="Dunigan D."/>
            <person name="Gurnon J."/>
            <person name="Ladunga I."/>
            <person name="Lindquist E."/>
            <person name="Lucas S."/>
            <person name="Pangilinan J."/>
            <person name="Proschold T."/>
            <person name="Salamov A."/>
            <person name="Schmutz J."/>
            <person name="Weeks D."/>
            <person name="Yamada T."/>
            <person name="Claverie J.M."/>
            <person name="Grigoriev I."/>
            <person name="Van Etten J."/>
            <person name="Lomsadze A."/>
            <person name="Borodovsky M."/>
        </authorList>
    </citation>
    <scope>NUCLEOTIDE SEQUENCE [LARGE SCALE GENOMIC DNA]</scope>
    <source>
        <strain evidence="7 8">C-169</strain>
    </source>
</reference>
<sequence>MAGSGAVGRLAQKLWRFGRVVAGQPIPETHPHLLLEGQLWPGVSAAEFATRRRRLADAMPPGGIAVVPAASPVFMTGAIPYQYRQDADFLYLTGINQQAVAVIEASSPMRDGNFTLFIQDSNPQAEAWNGTPMNADAAAEVFGADEVYPMSELEQQLEAMVAVSGAVFYDRGEERTTAPCEHGRLHQAMLIALQQRRVHPLKPTLHPMRRGPEWQKSAAELDLMRQSASLAAKSLTRCMQLTRPGVDEHFLGATFEYECKARGAQRLAYPVVVAGGVDSCIIHYLQNNKRVHEGELLLMDAGCELHGYSSDVTRTWPVSGTFTRHQREVYEIVLDTHRQCLDICRAGRTLRDVHHMSVQLLSEGVASLGLFPGLDAGAIAHNAYRTVYPHSVGHWLGMDTHDTRCIGHDAPMRAGVVLTIEPGLYIPNDPQLYGPYAGIGVRIEDDVAVTGLTDPEVLSAGVPVDAREIELLVQGK</sequence>
<organism evidence="7 8">
    <name type="scientific">Coccomyxa subellipsoidea (strain C-169)</name>
    <name type="common">Green microalga</name>
    <dbReference type="NCBI Taxonomy" id="574566"/>
    <lineage>
        <taxon>Eukaryota</taxon>
        <taxon>Viridiplantae</taxon>
        <taxon>Chlorophyta</taxon>
        <taxon>core chlorophytes</taxon>
        <taxon>Trebouxiophyceae</taxon>
        <taxon>Trebouxiophyceae incertae sedis</taxon>
        <taxon>Coccomyxaceae</taxon>
        <taxon>Coccomyxa</taxon>
        <taxon>Coccomyxa subellipsoidea</taxon>
    </lineage>
</organism>
<protein>
    <submittedName>
        <fullName evidence="7">Creatinase/aminopeptidase</fullName>
    </submittedName>
</protein>
<comment type="cofactor">
    <cofactor evidence="1">
        <name>Mn(2+)</name>
        <dbReference type="ChEBI" id="CHEBI:29035"/>
    </cofactor>
</comment>
<dbReference type="Pfam" id="PF05195">
    <property type="entry name" value="AMP_N"/>
    <property type="match status" value="1"/>
</dbReference>
<dbReference type="GO" id="GO:0005739">
    <property type="term" value="C:mitochondrion"/>
    <property type="evidence" value="ECO:0007669"/>
    <property type="project" value="TreeGrafter"/>
</dbReference>
<dbReference type="PANTHER" id="PTHR43226">
    <property type="entry name" value="XAA-PRO AMINOPEPTIDASE 3"/>
    <property type="match status" value="1"/>
</dbReference>
<dbReference type="PANTHER" id="PTHR43226:SF4">
    <property type="entry name" value="XAA-PRO AMINOPEPTIDASE 3"/>
    <property type="match status" value="1"/>
</dbReference>
<dbReference type="Gene3D" id="3.90.230.10">
    <property type="entry name" value="Creatinase/methionine aminopeptidase superfamily"/>
    <property type="match status" value="1"/>
</dbReference>
<dbReference type="eggNOG" id="KOG2414">
    <property type="taxonomic scope" value="Eukaryota"/>
</dbReference>
<dbReference type="InterPro" id="IPR007865">
    <property type="entry name" value="Aminopep_P_N"/>
</dbReference>
<dbReference type="STRING" id="574566.I0YT09"/>
<dbReference type="InterPro" id="IPR000994">
    <property type="entry name" value="Pept_M24"/>
</dbReference>
<feature type="domain" description="Aminopeptidase P N-terminal" evidence="6">
    <location>
        <begin position="43"/>
        <end position="178"/>
    </location>
</feature>
<evidence type="ECO:0000256" key="5">
    <source>
        <dbReference type="ARBA" id="ARBA00023211"/>
    </source>
</evidence>
<dbReference type="Gene3D" id="3.40.350.10">
    <property type="entry name" value="Creatinase/prolidase N-terminal domain"/>
    <property type="match status" value="1"/>
</dbReference>
<dbReference type="RefSeq" id="XP_005646072.1">
    <property type="nucleotide sequence ID" value="XM_005646015.1"/>
</dbReference>
<dbReference type="AlphaFoldDB" id="I0YT09"/>
<dbReference type="KEGG" id="csl:COCSUDRAFT_66933"/>
<evidence type="ECO:0000256" key="2">
    <source>
        <dbReference type="ARBA" id="ARBA00008766"/>
    </source>
</evidence>
<evidence type="ECO:0000256" key="3">
    <source>
        <dbReference type="ARBA" id="ARBA00022723"/>
    </source>
</evidence>
<dbReference type="SUPFAM" id="SSF55920">
    <property type="entry name" value="Creatinase/aminopeptidase"/>
    <property type="match status" value="1"/>
</dbReference>
<dbReference type="CDD" id="cd01087">
    <property type="entry name" value="Prolidase"/>
    <property type="match status" value="1"/>
</dbReference>
<name>I0YT09_COCSC</name>
<accession>I0YT09</accession>
<evidence type="ECO:0000313" key="8">
    <source>
        <dbReference type="Proteomes" id="UP000007264"/>
    </source>
</evidence>
<dbReference type="SUPFAM" id="SSF53092">
    <property type="entry name" value="Creatinase/prolidase N-terminal domain"/>
    <property type="match status" value="1"/>
</dbReference>
<dbReference type="SMART" id="SM01011">
    <property type="entry name" value="AMP_N"/>
    <property type="match status" value="1"/>
</dbReference>
<dbReference type="InterPro" id="IPR036005">
    <property type="entry name" value="Creatinase/aminopeptidase-like"/>
</dbReference>
<dbReference type="GO" id="GO:0006508">
    <property type="term" value="P:proteolysis"/>
    <property type="evidence" value="ECO:0007669"/>
    <property type="project" value="TreeGrafter"/>
</dbReference>
<proteinExistence type="inferred from homology"/>
<keyword evidence="8" id="KW-1185">Reference proteome</keyword>
<dbReference type="GeneID" id="17039512"/>